<sequence>MIVTLILGNAKGWCSMVKKVHIPLYIVASLSIGSASILVRISQASPVACAFWRLFIASVLLLIVVGNARPKSLQRFRELLYPFVAGLALSIHFMLWMDSLFRVSVAVSTTVVVLYPVHLVLVEVFRGEGVDVETVIGMVMAFTAVVLLFSKTLAINSLPEVLGVVESFLASIAAALYFYMGRLSRKYMATAEYSSIAYLIASIATFVYSLILRDNVFRYLPTSWPWLLALAVVPMVGGHTVMNYLLKFYKSSTVTSIALTEPVIASTLAAIILSERIELIEIIALVLAVIGVALVLRTSKE</sequence>
<evidence type="ECO:0000256" key="4">
    <source>
        <dbReference type="ARBA" id="ARBA00023136"/>
    </source>
</evidence>
<keyword evidence="3 5" id="KW-1133">Transmembrane helix</keyword>
<dbReference type="InterPro" id="IPR037185">
    <property type="entry name" value="EmrE-like"/>
</dbReference>
<feature type="transmembrane region" description="Helical" evidence="5">
    <location>
        <begin position="279"/>
        <end position="296"/>
    </location>
</feature>
<dbReference type="GO" id="GO:0016020">
    <property type="term" value="C:membrane"/>
    <property type="evidence" value="ECO:0007669"/>
    <property type="project" value="UniProtKB-SubCell"/>
</dbReference>
<feature type="transmembrane region" description="Helical" evidence="5">
    <location>
        <begin position="191"/>
        <end position="212"/>
    </location>
</feature>
<dbReference type="Pfam" id="PF00892">
    <property type="entry name" value="EamA"/>
    <property type="match status" value="2"/>
</dbReference>
<keyword evidence="2 5" id="KW-0812">Transmembrane</keyword>
<feature type="transmembrane region" description="Helical" evidence="5">
    <location>
        <begin position="253"/>
        <end position="273"/>
    </location>
</feature>
<evidence type="ECO:0000256" key="3">
    <source>
        <dbReference type="ARBA" id="ARBA00022989"/>
    </source>
</evidence>
<evidence type="ECO:0000259" key="6">
    <source>
        <dbReference type="Pfam" id="PF00892"/>
    </source>
</evidence>
<evidence type="ECO:0000256" key="2">
    <source>
        <dbReference type="ARBA" id="ARBA00022692"/>
    </source>
</evidence>
<feature type="transmembrane region" description="Helical" evidence="5">
    <location>
        <begin position="103"/>
        <end position="122"/>
    </location>
</feature>
<accession>A0A7J2U3E3</accession>
<dbReference type="PANTHER" id="PTHR32322:SF2">
    <property type="entry name" value="EAMA DOMAIN-CONTAINING PROTEIN"/>
    <property type="match status" value="1"/>
</dbReference>
<feature type="transmembrane region" description="Helical" evidence="5">
    <location>
        <begin position="134"/>
        <end position="155"/>
    </location>
</feature>
<feature type="transmembrane region" description="Helical" evidence="5">
    <location>
        <begin position="161"/>
        <end position="179"/>
    </location>
</feature>
<evidence type="ECO:0000256" key="5">
    <source>
        <dbReference type="SAM" id="Phobius"/>
    </source>
</evidence>
<dbReference type="InterPro" id="IPR000620">
    <property type="entry name" value="EamA_dom"/>
</dbReference>
<feature type="domain" description="EamA" evidence="6">
    <location>
        <begin position="24"/>
        <end position="149"/>
    </location>
</feature>
<dbReference type="SUPFAM" id="SSF103481">
    <property type="entry name" value="Multidrug resistance efflux transporter EmrE"/>
    <property type="match status" value="2"/>
</dbReference>
<reference evidence="7" key="1">
    <citation type="journal article" date="2020" name="mSystems">
        <title>Genome- and Community-Level Interaction Insights into Carbon Utilization and Element Cycling Functions of Hydrothermarchaeota in Hydrothermal Sediment.</title>
        <authorList>
            <person name="Zhou Z."/>
            <person name="Liu Y."/>
            <person name="Xu W."/>
            <person name="Pan J."/>
            <person name="Luo Z.H."/>
            <person name="Li M."/>
        </authorList>
    </citation>
    <scope>NUCLEOTIDE SEQUENCE [LARGE SCALE GENOMIC DNA]</scope>
    <source>
        <strain evidence="7">SpSt-125</strain>
    </source>
</reference>
<proteinExistence type="predicted"/>
<dbReference type="AlphaFoldDB" id="A0A7J2U3E3"/>
<keyword evidence="4 5" id="KW-0472">Membrane</keyword>
<feature type="transmembrane region" description="Helical" evidence="5">
    <location>
        <begin position="79"/>
        <end position="97"/>
    </location>
</feature>
<feature type="transmembrane region" description="Helical" evidence="5">
    <location>
        <begin position="224"/>
        <end position="246"/>
    </location>
</feature>
<comment type="subcellular location">
    <subcellularLocation>
        <location evidence="1">Membrane</location>
        <topology evidence="1">Multi-pass membrane protein</topology>
    </subcellularLocation>
</comment>
<dbReference type="InterPro" id="IPR050638">
    <property type="entry name" value="AA-Vitamin_Transporters"/>
</dbReference>
<name>A0A7J2U3E3_9CREN</name>
<gene>
    <name evidence="7" type="ORF">ENO26_06830</name>
</gene>
<protein>
    <submittedName>
        <fullName evidence="7">EamA family transporter</fullName>
    </submittedName>
</protein>
<evidence type="ECO:0000256" key="1">
    <source>
        <dbReference type="ARBA" id="ARBA00004141"/>
    </source>
</evidence>
<dbReference type="EMBL" id="DSEU01000045">
    <property type="protein sequence ID" value="HEM67261.1"/>
    <property type="molecule type" value="Genomic_DNA"/>
</dbReference>
<feature type="transmembrane region" description="Helical" evidence="5">
    <location>
        <begin position="20"/>
        <end position="38"/>
    </location>
</feature>
<comment type="caution">
    <text evidence="7">The sequence shown here is derived from an EMBL/GenBank/DDBJ whole genome shotgun (WGS) entry which is preliminary data.</text>
</comment>
<evidence type="ECO:0000313" key="7">
    <source>
        <dbReference type="EMBL" id="HEM67261.1"/>
    </source>
</evidence>
<organism evidence="7">
    <name type="scientific">Ignisphaera aggregans</name>
    <dbReference type="NCBI Taxonomy" id="334771"/>
    <lineage>
        <taxon>Archaea</taxon>
        <taxon>Thermoproteota</taxon>
        <taxon>Thermoprotei</taxon>
        <taxon>Desulfurococcales</taxon>
        <taxon>Desulfurococcaceae</taxon>
        <taxon>Ignisphaera</taxon>
    </lineage>
</organism>
<feature type="domain" description="EamA" evidence="6">
    <location>
        <begin position="163"/>
        <end position="296"/>
    </location>
</feature>
<dbReference type="PANTHER" id="PTHR32322">
    <property type="entry name" value="INNER MEMBRANE TRANSPORTER"/>
    <property type="match status" value="1"/>
</dbReference>
<feature type="transmembrane region" description="Helical" evidence="5">
    <location>
        <begin position="50"/>
        <end position="67"/>
    </location>
</feature>